<reference evidence="1 2" key="1">
    <citation type="submission" date="2021-04" db="EMBL/GenBank/DDBJ databases">
        <authorList>
            <person name="Tang X."/>
            <person name="Zhou X."/>
            <person name="Chen X."/>
            <person name="Cernava T."/>
            <person name="Zhang C."/>
        </authorList>
    </citation>
    <scope>NUCLEOTIDE SEQUENCE [LARGE SCALE GENOMIC DNA]</scope>
    <source>
        <strain evidence="1 2">BH-SS-21</strain>
    </source>
</reference>
<keyword evidence="2" id="KW-1185">Reference proteome</keyword>
<accession>A0A940XQG1</accession>
<proteinExistence type="predicted"/>
<evidence type="ECO:0000313" key="1">
    <source>
        <dbReference type="EMBL" id="MBQ0848135.1"/>
    </source>
</evidence>
<dbReference type="EMBL" id="JAGPYQ010000001">
    <property type="protein sequence ID" value="MBQ0848135.1"/>
    <property type="molecule type" value="Genomic_DNA"/>
</dbReference>
<dbReference type="AlphaFoldDB" id="A0A940XQG1"/>
<evidence type="ECO:0000313" key="2">
    <source>
        <dbReference type="Proteomes" id="UP000677413"/>
    </source>
</evidence>
<name>A0A940XQG1_9ACTN</name>
<sequence length="140" mass="14611">MSAHPGRSTLTSSVRTGGLLQPRLFAAGQDWDAIRVEAGPGLRALRFLESADAAVGPVLHDRGSRRLYFLTPPGSAGAWEREGTRALGRGSWVVLVPSGWDGSVRWVSGPFDGPAFTDPAELATALSVTGLSSLAGEAGR</sequence>
<comment type="caution">
    <text evidence="1">The sequence shown here is derived from an EMBL/GenBank/DDBJ whole genome shotgun (WGS) entry which is preliminary data.</text>
</comment>
<protein>
    <submittedName>
        <fullName evidence="1">Uncharacterized protein</fullName>
    </submittedName>
</protein>
<dbReference type="Proteomes" id="UP000677413">
    <property type="component" value="Unassembled WGS sequence"/>
</dbReference>
<organism evidence="1 2">
    <name type="scientific">Streptomyces liliiviolaceus</name>
    <dbReference type="NCBI Taxonomy" id="2823109"/>
    <lineage>
        <taxon>Bacteria</taxon>
        <taxon>Bacillati</taxon>
        <taxon>Actinomycetota</taxon>
        <taxon>Actinomycetes</taxon>
        <taxon>Kitasatosporales</taxon>
        <taxon>Streptomycetaceae</taxon>
        <taxon>Streptomyces</taxon>
    </lineage>
</organism>
<gene>
    <name evidence="1" type="ORF">J8N05_07905</name>
</gene>
<dbReference type="RefSeq" id="WP_210881736.1">
    <property type="nucleotide sequence ID" value="NZ_JAGPYQ010000001.1"/>
</dbReference>